<gene>
    <name evidence="2" type="ORF">NCTC8009_04027</name>
</gene>
<sequence>MEAHGYSIANKTFEGTVGISRDDFEDDNLGIYAPIFQEMGRSAAVQPDELIFKLLKDGFTQPCYDGQNFFDKEHPVYPNVDGTGSAVNTSNIVEQDSFSGLPFYLLDCSRAVKPLIFQERRKPELVARTRIDDDHVFMDNEFLFGASARRAAGYGFWQMAVAVKGDLTLDNLWKGWQLMRSFEGDGGKKLGLKPTHIVVPVGLEKAAEQLLNRELFADGNTTVSNEMKGKLQLVVADYL</sequence>
<evidence type="ECO:0000313" key="3">
    <source>
        <dbReference type="Proteomes" id="UP000250991"/>
    </source>
</evidence>
<evidence type="ECO:0000259" key="1">
    <source>
        <dbReference type="Pfam" id="PF10124"/>
    </source>
</evidence>
<dbReference type="AlphaFoldDB" id="A0A2X3K9B4"/>
<reference evidence="2 3" key="1">
    <citation type="submission" date="2018-06" db="EMBL/GenBank/DDBJ databases">
        <authorList>
            <consortium name="Pathogen Informatics"/>
            <person name="Doyle S."/>
        </authorList>
    </citation>
    <scope>NUCLEOTIDE SEQUENCE [LARGE SCALE GENOMIC DNA]</scope>
    <source>
        <strain evidence="2 3">NCTC8009</strain>
    </source>
</reference>
<proteinExistence type="predicted"/>
<name>A0A2X3K9B4_ECOLX</name>
<accession>A0A2X3K9B4</accession>
<organism evidence="2 3">
    <name type="scientific">Escherichia coli</name>
    <dbReference type="NCBI Taxonomy" id="562"/>
    <lineage>
        <taxon>Bacteria</taxon>
        <taxon>Pseudomonadati</taxon>
        <taxon>Pseudomonadota</taxon>
        <taxon>Gammaproteobacteria</taxon>
        <taxon>Enterobacterales</taxon>
        <taxon>Enterobacteriaceae</taxon>
        <taxon>Escherichia</taxon>
    </lineage>
</organism>
<evidence type="ECO:0000313" key="2">
    <source>
        <dbReference type="EMBL" id="SQD03534.1"/>
    </source>
</evidence>
<dbReference type="Proteomes" id="UP000250991">
    <property type="component" value="Unassembled WGS sequence"/>
</dbReference>
<protein>
    <submittedName>
        <fullName evidence="2">Putative phage major head subunit</fullName>
    </submittedName>
</protein>
<dbReference type="Pfam" id="PF10124">
    <property type="entry name" value="Mu-like_gpT"/>
    <property type="match status" value="1"/>
</dbReference>
<dbReference type="InterPro" id="IPR018774">
    <property type="entry name" value="Phage_Mu_GpT"/>
</dbReference>
<dbReference type="EMBL" id="UARW01000010">
    <property type="protein sequence ID" value="SQD03534.1"/>
    <property type="molecule type" value="Genomic_DNA"/>
</dbReference>
<feature type="domain" description="Bacteriophage Mu GpT" evidence="1">
    <location>
        <begin position="1"/>
        <end position="239"/>
    </location>
</feature>